<dbReference type="AlphaFoldDB" id="A0A2K3KNL7"/>
<dbReference type="GO" id="GO:0016035">
    <property type="term" value="C:zeta DNA polymerase complex"/>
    <property type="evidence" value="ECO:0007669"/>
    <property type="project" value="InterPro"/>
</dbReference>
<dbReference type="GO" id="GO:0042276">
    <property type="term" value="P:error-prone translesion synthesis"/>
    <property type="evidence" value="ECO:0007669"/>
    <property type="project" value="TreeGrafter"/>
</dbReference>
<feature type="compositionally biased region" description="Basic and acidic residues" evidence="1">
    <location>
        <begin position="49"/>
        <end position="65"/>
    </location>
</feature>
<organism evidence="2 3">
    <name type="scientific">Trifolium pratense</name>
    <name type="common">Red clover</name>
    <dbReference type="NCBI Taxonomy" id="57577"/>
    <lineage>
        <taxon>Eukaryota</taxon>
        <taxon>Viridiplantae</taxon>
        <taxon>Streptophyta</taxon>
        <taxon>Embryophyta</taxon>
        <taxon>Tracheophyta</taxon>
        <taxon>Spermatophyta</taxon>
        <taxon>Magnoliopsida</taxon>
        <taxon>eudicotyledons</taxon>
        <taxon>Gunneridae</taxon>
        <taxon>Pentapetalae</taxon>
        <taxon>rosids</taxon>
        <taxon>fabids</taxon>
        <taxon>Fabales</taxon>
        <taxon>Fabaceae</taxon>
        <taxon>Papilionoideae</taxon>
        <taxon>50 kb inversion clade</taxon>
        <taxon>NPAAA clade</taxon>
        <taxon>Hologalegina</taxon>
        <taxon>IRL clade</taxon>
        <taxon>Trifolieae</taxon>
        <taxon>Trifolium</taxon>
    </lineage>
</organism>
<evidence type="ECO:0000256" key="1">
    <source>
        <dbReference type="SAM" id="MobiDB-lite"/>
    </source>
</evidence>
<comment type="caution">
    <text evidence="2">The sequence shown here is derived from an EMBL/GenBank/DDBJ whole genome shotgun (WGS) entry which is preliminary data.</text>
</comment>
<dbReference type="STRING" id="57577.A0A2K3KNL7"/>
<dbReference type="ExpressionAtlas" id="A0A2K3KNL7">
    <property type="expression patterns" value="baseline"/>
</dbReference>
<evidence type="ECO:0000313" key="2">
    <source>
        <dbReference type="EMBL" id="PNX67901.1"/>
    </source>
</evidence>
<feature type="compositionally biased region" description="Polar residues" evidence="1">
    <location>
        <begin position="109"/>
        <end position="128"/>
    </location>
</feature>
<dbReference type="GO" id="GO:0003887">
    <property type="term" value="F:DNA-directed DNA polymerase activity"/>
    <property type="evidence" value="ECO:0007669"/>
    <property type="project" value="TreeGrafter"/>
</dbReference>
<reference evidence="2 3" key="2">
    <citation type="journal article" date="2017" name="Front. Plant Sci.">
        <title>Gene Classification and Mining of Molecular Markers Useful in Red Clover (Trifolium pratense) Breeding.</title>
        <authorList>
            <person name="Istvanek J."/>
            <person name="Dluhosova J."/>
            <person name="Dluhos P."/>
            <person name="Patkova L."/>
            <person name="Nedelnik J."/>
            <person name="Repkova J."/>
        </authorList>
    </citation>
    <scope>NUCLEOTIDE SEQUENCE [LARGE SCALE GENOMIC DNA]</scope>
    <source>
        <strain evidence="3">cv. Tatra</strain>
        <tissue evidence="2">Young leaves</tissue>
    </source>
</reference>
<gene>
    <name evidence="2" type="ORF">L195_g055878</name>
</gene>
<dbReference type="InterPro" id="IPR030559">
    <property type="entry name" value="PolZ_Rev3"/>
</dbReference>
<proteinExistence type="predicted"/>
<feature type="region of interest" description="Disordered" evidence="1">
    <location>
        <begin position="20"/>
        <end position="81"/>
    </location>
</feature>
<dbReference type="EMBL" id="ASHM01103561">
    <property type="protein sequence ID" value="PNX67901.1"/>
    <property type="molecule type" value="Genomic_DNA"/>
</dbReference>
<dbReference type="GO" id="GO:0000724">
    <property type="term" value="P:double-strand break repair via homologous recombination"/>
    <property type="evidence" value="ECO:0007669"/>
    <property type="project" value="TreeGrafter"/>
</dbReference>
<dbReference type="GO" id="GO:0005634">
    <property type="term" value="C:nucleus"/>
    <property type="evidence" value="ECO:0007669"/>
    <property type="project" value="TreeGrafter"/>
</dbReference>
<dbReference type="PANTHER" id="PTHR45812">
    <property type="entry name" value="DNA POLYMERASE ZETA CATALYTIC SUBUNIT"/>
    <property type="match status" value="1"/>
</dbReference>
<name>A0A2K3KNL7_TRIPR</name>
<dbReference type="PANTHER" id="PTHR45812:SF1">
    <property type="entry name" value="DNA POLYMERASE ZETA CATALYTIC SUBUNIT"/>
    <property type="match status" value="1"/>
</dbReference>
<sequence length="154" mass="16726">MFNNYDKVIPESGYTNLLFPGYSPDQMHQEPDAEDQDVPKCTSGPSLRHSPDQVRQEPGAEDKVVSKCASGPPLRPELYQDAGTEKKLPCISEGQTEGIKACMDRSQDISQISGPGENSSFTPLSQTGFRDPASVGRGQQLTLLSIEVLDIVLS</sequence>
<protein>
    <submittedName>
        <fullName evidence="2">DNA polymerase zeta catalytic subunit-like protein</fullName>
    </submittedName>
</protein>
<evidence type="ECO:0000313" key="3">
    <source>
        <dbReference type="Proteomes" id="UP000236291"/>
    </source>
</evidence>
<feature type="region of interest" description="Disordered" evidence="1">
    <location>
        <begin position="109"/>
        <end position="136"/>
    </location>
</feature>
<reference evidence="2 3" key="1">
    <citation type="journal article" date="2014" name="Am. J. Bot.">
        <title>Genome assembly and annotation for red clover (Trifolium pratense; Fabaceae).</title>
        <authorList>
            <person name="Istvanek J."/>
            <person name="Jaros M."/>
            <person name="Krenek A."/>
            <person name="Repkova J."/>
        </authorList>
    </citation>
    <scope>NUCLEOTIDE SEQUENCE [LARGE SCALE GENOMIC DNA]</scope>
    <source>
        <strain evidence="3">cv. Tatra</strain>
        <tissue evidence="2">Young leaves</tissue>
    </source>
</reference>
<accession>A0A2K3KNL7</accession>
<dbReference type="Proteomes" id="UP000236291">
    <property type="component" value="Unassembled WGS sequence"/>
</dbReference>